<keyword evidence="4" id="KW-0597">Phosphoprotein</keyword>
<evidence type="ECO:0000256" key="11">
    <source>
        <dbReference type="SAM" id="MobiDB-lite"/>
    </source>
</evidence>
<evidence type="ECO:0000259" key="13">
    <source>
        <dbReference type="PROSITE" id="PS50109"/>
    </source>
</evidence>
<accession>A0A919QHR7</accession>
<feature type="transmembrane region" description="Helical" evidence="12">
    <location>
        <begin position="12"/>
        <end position="35"/>
    </location>
</feature>
<evidence type="ECO:0000256" key="2">
    <source>
        <dbReference type="ARBA" id="ARBA00004236"/>
    </source>
</evidence>
<feature type="transmembrane region" description="Helical" evidence="12">
    <location>
        <begin position="90"/>
        <end position="113"/>
    </location>
</feature>
<dbReference type="SMART" id="SM00304">
    <property type="entry name" value="HAMP"/>
    <property type="match status" value="1"/>
</dbReference>
<evidence type="ECO:0000256" key="9">
    <source>
        <dbReference type="ARBA" id="ARBA00023012"/>
    </source>
</evidence>
<dbReference type="Pfam" id="PF02518">
    <property type="entry name" value="HATPase_c"/>
    <property type="match status" value="1"/>
</dbReference>
<keyword evidence="5" id="KW-0808">Transferase</keyword>
<sequence length="413" mass="44661">MTGRRLPVRWRLTIVYGSIFFLTTAVLMIISNLLVNQILTQRFTIKFPPTPGPLGDPGGAAPPFANRIYYIQTAVKGEVSRYVDLVTSSLIQWSILATVLIGLAGLAVGWVVAGRALAPLLTMTETARRLSDSTLHQRISMDGPRDEIKDLADTFDSMLERLDHAFDTQRRFVANASHELKTPLAINRALLQVGFADPVVPRALRPIRDELLAANTRQEQLIEGLLTLAQSERELTTRQPVDLRDLAHPALLAHRLPRPPDWRPAPCAGDAVLLERMIANLVDNAVKYNDDRGEVTVRTGSDAATCFVTVANTGRQIAAAQIPALFEPFRRLDADRTGSASGAGLGLSIVRAVARAHSGTVTAEPLDHGGLQVTVHLPLSRPTTTAAAQRPTPNPALGPPPPPKPDAALTPTP</sequence>
<evidence type="ECO:0000313" key="15">
    <source>
        <dbReference type="EMBL" id="GIH29018.1"/>
    </source>
</evidence>
<feature type="region of interest" description="Disordered" evidence="11">
    <location>
        <begin position="382"/>
        <end position="413"/>
    </location>
</feature>
<dbReference type="PANTHER" id="PTHR45436">
    <property type="entry name" value="SENSOR HISTIDINE KINASE YKOH"/>
    <property type="match status" value="1"/>
</dbReference>
<keyword evidence="6 12" id="KW-0812">Transmembrane</keyword>
<keyword evidence="7 15" id="KW-0418">Kinase</keyword>
<evidence type="ECO:0000313" key="16">
    <source>
        <dbReference type="Proteomes" id="UP000640052"/>
    </source>
</evidence>
<evidence type="ECO:0000256" key="10">
    <source>
        <dbReference type="ARBA" id="ARBA00023136"/>
    </source>
</evidence>
<dbReference type="InterPro" id="IPR003660">
    <property type="entry name" value="HAMP_dom"/>
</dbReference>
<evidence type="ECO:0000256" key="4">
    <source>
        <dbReference type="ARBA" id="ARBA00022553"/>
    </source>
</evidence>
<feature type="compositionally biased region" description="Pro residues" evidence="11">
    <location>
        <begin position="392"/>
        <end position="405"/>
    </location>
</feature>
<dbReference type="PROSITE" id="PS50885">
    <property type="entry name" value="HAMP"/>
    <property type="match status" value="1"/>
</dbReference>
<dbReference type="RefSeq" id="WP_204045634.1">
    <property type="nucleotide sequence ID" value="NZ_BOOA01000105.1"/>
</dbReference>
<organism evidence="15 16">
    <name type="scientific">Acrocarpospora phusangensis</name>
    <dbReference type="NCBI Taxonomy" id="1070424"/>
    <lineage>
        <taxon>Bacteria</taxon>
        <taxon>Bacillati</taxon>
        <taxon>Actinomycetota</taxon>
        <taxon>Actinomycetes</taxon>
        <taxon>Streptosporangiales</taxon>
        <taxon>Streptosporangiaceae</taxon>
        <taxon>Acrocarpospora</taxon>
    </lineage>
</organism>
<dbReference type="InterPro" id="IPR005467">
    <property type="entry name" value="His_kinase_dom"/>
</dbReference>
<protein>
    <recommendedName>
        <fullName evidence="3">histidine kinase</fullName>
        <ecNumber evidence="3">2.7.13.3</ecNumber>
    </recommendedName>
</protein>
<dbReference type="PRINTS" id="PR00344">
    <property type="entry name" value="BCTRLSENSOR"/>
</dbReference>
<evidence type="ECO:0000256" key="3">
    <source>
        <dbReference type="ARBA" id="ARBA00012438"/>
    </source>
</evidence>
<gene>
    <name evidence="15" type="ORF">Aph01nite_73280</name>
</gene>
<keyword evidence="16" id="KW-1185">Reference proteome</keyword>
<evidence type="ECO:0000259" key="14">
    <source>
        <dbReference type="PROSITE" id="PS50885"/>
    </source>
</evidence>
<comment type="catalytic activity">
    <reaction evidence="1">
        <text>ATP + protein L-histidine = ADP + protein N-phospho-L-histidine.</text>
        <dbReference type="EC" id="2.7.13.3"/>
    </reaction>
</comment>
<dbReference type="Gene3D" id="6.10.340.10">
    <property type="match status" value="1"/>
</dbReference>
<dbReference type="SUPFAM" id="SSF47384">
    <property type="entry name" value="Homodimeric domain of signal transducing histidine kinase"/>
    <property type="match status" value="1"/>
</dbReference>
<dbReference type="InterPro" id="IPR036097">
    <property type="entry name" value="HisK_dim/P_sf"/>
</dbReference>
<dbReference type="AlphaFoldDB" id="A0A919QHR7"/>
<dbReference type="SMART" id="SM00388">
    <property type="entry name" value="HisKA"/>
    <property type="match status" value="1"/>
</dbReference>
<dbReference type="SUPFAM" id="SSF158472">
    <property type="entry name" value="HAMP domain-like"/>
    <property type="match status" value="1"/>
</dbReference>
<dbReference type="EMBL" id="BOOA01000105">
    <property type="protein sequence ID" value="GIH29018.1"/>
    <property type="molecule type" value="Genomic_DNA"/>
</dbReference>
<dbReference type="InterPro" id="IPR036890">
    <property type="entry name" value="HATPase_C_sf"/>
</dbReference>
<dbReference type="PROSITE" id="PS50109">
    <property type="entry name" value="HIS_KIN"/>
    <property type="match status" value="1"/>
</dbReference>
<evidence type="ECO:0000256" key="1">
    <source>
        <dbReference type="ARBA" id="ARBA00000085"/>
    </source>
</evidence>
<feature type="domain" description="HAMP" evidence="14">
    <location>
        <begin position="114"/>
        <end position="167"/>
    </location>
</feature>
<comment type="caution">
    <text evidence="15">The sequence shown here is derived from an EMBL/GenBank/DDBJ whole genome shotgun (WGS) entry which is preliminary data.</text>
</comment>
<keyword evidence="8 12" id="KW-1133">Transmembrane helix</keyword>
<keyword evidence="10 12" id="KW-0472">Membrane</keyword>
<dbReference type="CDD" id="cd06225">
    <property type="entry name" value="HAMP"/>
    <property type="match status" value="1"/>
</dbReference>
<dbReference type="InterPro" id="IPR003661">
    <property type="entry name" value="HisK_dim/P_dom"/>
</dbReference>
<reference evidence="15" key="1">
    <citation type="submission" date="2021-01" db="EMBL/GenBank/DDBJ databases">
        <title>Whole genome shotgun sequence of Acrocarpospora phusangensis NBRC 108782.</title>
        <authorList>
            <person name="Komaki H."/>
            <person name="Tamura T."/>
        </authorList>
    </citation>
    <scope>NUCLEOTIDE SEQUENCE</scope>
    <source>
        <strain evidence="15">NBRC 108782</strain>
    </source>
</reference>
<evidence type="ECO:0000256" key="8">
    <source>
        <dbReference type="ARBA" id="ARBA00022989"/>
    </source>
</evidence>
<dbReference type="Proteomes" id="UP000640052">
    <property type="component" value="Unassembled WGS sequence"/>
</dbReference>
<dbReference type="Pfam" id="PF00512">
    <property type="entry name" value="HisKA"/>
    <property type="match status" value="1"/>
</dbReference>
<dbReference type="SUPFAM" id="SSF55874">
    <property type="entry name" value="ATPase domain of HSP90 chaperone/DNA topoisomerase II/histidine kinase"/>
    <property type="match status" value="1"/>
</dbReference>
<feature type="domain" description="Histidine kinase" evidence="13">
    <location>
        <begin position="175"/>
        <end position="381"/>
    </location>
</feature>
<dbReference type="Pfam" id="PF00672">
    <property type="entry name" value="HAMP"/>
    <property type="match status" value="1"/>
</dbReference>
<evidence type="ECO:0000256" key="6">
    <source>
        <dbReference type="ARBA" id="ARBA00022692"/>
    </source>
</evidence>
<proteinExistence type="predicted"/>
<evidence type="ECO:0000256" key="12">
    <source>
        <dbReference type="SAM" id="Phobius"/>
    </source>
</evidence>
<name>A0A919QHR7_9ACTN</name>
<dbReference type="Gene3D" id="3.30.565.10">
    <property type="entry name" value="Histidine kinase-like ATPase, C-terminal domain"/>
    <property type="match status" value="1"/>
</dbReference>
<dbReference type="GO" id="GO:0000155">
    <property type="term" value="F:phosphorelay sensor kinase activity"/>
    <property type="evidence" value="ECO:0007669"/>
    <property type="project" value="InterPro"/>
</dbReference>
<dbReference type="InterPro" id="IPR003594">
    <property type="entry name" value="HATPase_dom"/>
</dbReference>
<dbReference type="InterPro" id="IPR004358">
    <property type="entry name" value="Sig_transdc_His_kin-like_C"/>
</dbReference>
<dbReference type="PANTHER" id="PTHR45436:SF5">
    <property type="entry name" value="SENSOR HISTIDINE KINASE TRCS"/>
    <property type="match status" value="1"/>
</dbReference>
<feature type="compositionally biased region" description="Low complexity" evidence="11">
    <location>
        <begin position="382"/>
        <end position="391"/>
    </location>
</feature>
<dbReference type="InterPro" id="IPR050428">
    <property type="entry name" value="TCS_sensor_his_kinase"/>
</dbReference>
<dbReference type="Gene3D" id="1.10.287.130">
    <property type="match status" value="1"/>
</dbReference>
<evidence type="ECO:0000256" key="7">
    <source>
        <dbReference type="ARBA" id="ARBA00022777"/>
    </source>
</evidence>
<dbReference type="SMART" id="SM00387">
    <property type="entry name" value="HATPase_c"/>
    <property type="match status" value="1"/>
</dbReference>
<keyword evidence="9" id="KW-0902">Two-component regulatory system</keyword>
<evidence type="ECO:0000256" key="5">
    <source>
        <dbReference type="ARBA" id="ARBA00022679"/>
    </source>
</evidence>
<dbReference type="EC" id="2.7.13.3" evidence="3"/>
<comment type="subcellular location">
    <subcellularLocation>
        <location evidence="2">Cell membrane</location>
    </subcellularLocation>
</comment>
<dbReference type="GO" id="GO:0005886">
    <property type="term" value="C:plasma membrane"/>
    <property type="evidence" value="ECO:0007669"/>
    <property type="project" value="UniProtKB-SubCell"/>
</dbReference>
<dbReference type="CDD" id="cd00082">
    <property type="entry name" value="HisKA"/>
    <property type="match status" value="1"/>
</dbReference>